<evidence type="ECO:0000256" key="8">
    <source>
        <dbReference type="RuleBase" id="RU363032"/>
    </source>
</evidence>
<gene>
    <name evidence="10" type="ORF">BCF44_12787</name>
</gene>
<evidence type="ECO:0000256" key="3">
    <source>
        <dbReference type="ARBA" id="ARBA00022475"/>
    </source>
</evidence>
<dbReference type="CDD" id="cd06261">
    <property type="entry name" value="TM_PBP2"/>
    <property type="match status" value="1"/>
</dbReference>
<dbReference type="Gene3D" id="1.10.3720.10">
    <property type="entry name" value="MetI-like"/>
    <property type="match status" value="1"/>
</dbReference>
<dbReference type="Proteomes" id="UP000256269">
    <property type="component" value="Unassembled WGS sequence"/>
</dbReference>
<feature type="transmembrane region" description="Helical" evidence="8">
    <location>
        <begin position="201"/>
        <end position="224"/>
    </location>
</feature>
<feature type="transmembrane region" description="Helical" evidence="8">
    <location>
        <begin position="24"/>
        <end position="43"/>
    </location>
</feature>
<reference evidence="10 11" key="1">
    <citation type="submission" date="2018-08" db="EMBL/GenBank/DDBJ databases">
        <title>Genomic Encyclopedia of Archaeal and Bacterial Type Strains, Phase II (KMG-II): from individual species to whole genera.</title>
        <authorList>
            <person name="Goeker M."/>
        </authorList>
    </citation>
    <scope>NUCLEOTIDE SEQUENCE [LARGE SCALE GENOMIC DNA]</scope>
    <source>
        <strain evidence="10 11">DSM 45791</strain>
    </source>
</reference>
<evidence type="ECO:0000256" key="7">
    <source>
        <dbReference type="ARBA" id="ARBA00023136"/>
    </source>
</evidence>
<evidence type="ECO:0000259" key="9">
    <source>
        <dbReference type="PROSITE" id="PS50928"/>
    </source>
</evidence>
<dbReference type="GO" id="GO:0005886">
    <property type="term" value="C:plasma membrane"/>
    <property type="evidence" value="ECO:0007669"/>
    <property type="project" value="UniProtKB-SubCell"/>
</dbReference>
<proteinExistence type="inferred from homology"/>
<evidence type="ECO:0000313" key="10">
    <source>
        <dbReference type="EMBL" id="REH28507.1"/>
    </source>
</evidence>
<evidence type="ECO:0000313" key="11">
    <source>
        <dbReference type="Proteomes" id="UP000256269"/>
    </source>
</evidence>
<feature type="transmembrane region" description="Helical" evidence="8">
    <location>
        <begin position="113"/>
        <end position="133"/>
    </location>
</feature>
<dbReference type="PANTHER" id="PTHR43357:SF4">
    <property type="entry name" value="INNER MEMBRANE ABC TRANSPORTER PERMEASE PROTEIN YDCV"/>
    <property type="match status" value="1"/>
</dbReference>
<evidence type="ECO:0000256" key="5">
    <source>
        <dbReference type="ARBA" id="ARBA00022692"/>
    </source>
</evidence>
<feature type="domain" description="ABC transmembrane type-1" evidence="9">
    <location>
        <begin position="74"/>
        <end position="261"/>
    </location>
</feature>
<dbReference type="PROSITE" id="PS50928">
    <property type="entry name" value="ABC_TM1"/>
    <property type="match status" value="1"/>
</dbReference>
<keyword evidence="2 8" id="KW-0813">Transport</keyword>
<comment type="subcellular location">
    <subcellularLocation>
        <location evidence="1">Cell inner membrane</location>
        <topology evidence="1">Multi-pass membrane protein</topology>
    </subcellularLocation>
    <subcellularLocation>
        <location evidence="8">Cell membrane</location>
        <topology evidence="8">Multi-pass membrane protein</topology>
    </subcellularLocation>
</comment>
<sequence>MTAVVDLTAAPRAATRRRLGKGRIAAWLVLIIAALYFLIPIAASVEFSLRGVHDTHDLSTWTNLFGQPGFVDNLVTSLELAAGTVVITLVLMVPTTAWVHLRLPRLRRLIESICVLPLVIPAVVLANGVLAAFRNGPSWITGTPVILALEYVVLALPFTYRTLDAGLSSIPLTTLVEAGRNLGASWLTVLMRVVVPNLRTSILNASILSAAMVLGEFTIANLLLMNTLPVWTVQAGQQDGEVATAASMLILLVTWVLLLLMSVFGQRGARRTGRSG</sequence>
<comment type="caution">
    <text evidence="10">The sequence shown here is derived from an EMBL/GenBank/DDBJ whole genome shotgun (WGS) entry which is preliminary data.</text>
</comment>
<dbReference type="InterPro" id="IPR000515">
    <property type="entry name" value="MetI-like"/>
</dbReference>
<dbReference type="EMBL" id="QUNO01000027">
    <property type="protein sequence ID" value="REH28507.1"/>
    <property type="molecule type" value="Genomic_DNA"/>
</dbReference>
<dbReference type="SUPFAM" id="SSF161098">
    <property type="entry name" value="MetI-like"/>
    <property type="match status" value="1"/>
</dbReference>
<dbReference type="InterPro" id="IPR035906">
    <property type="entry name" value="MetI-like_sf"/>
</dbReference>
<feature type="transmembrane region" description="Helical" evidence="8">
    <location>
        <begin position="80"/>
        <end position="101"/>
    </location>
</feature>
<keyword evidence="6 8" id="KW-1133">Transmembrane helix</keyword>
<feature type="transmembrane region" description="Helical" evidence="8">
    <location>
        <begin position="244"/>
        <end position="264"/>
    </location>
</feature>
<comment type="similarity">
    <text evidence="8">Belongs to the binding-protein-dependent transport system permease family.</text>
</comment>
<feature type="transmembrane region" description="Helical" evidence="8">
    <location>
        <begin position="139"/>
        <end position="160"/>
    </location>
</feature>
<evidence type="ECO:0000256" key="6">
    <source>
        <dbReference type="ARBA" id="ARBA00022989"/>
    </source>
</evidence>
<evidence type="ECO:0000256" key="1">
    <source>
        <dbReference type="ARBA" id="ARBA00004429"/>
    </source>
</evidence>
<keyword evidence="3" id="KW-1003">Cell membrane</keyword>
<name>A0A3E0GWQ6_9PSEU</name>
<dbReference type="OrthoDB" id="5622164at2"/>
<accession>A0A3E0GWQ6</accession>
<protein>
    <submittedName>
        <fullName evidence="10">Putative spermidine/putrescine transport system permease protein</fullName>
    </submittedName>
</protein>
<dbReference type="RefSeq" id="WP_116181529.1">
    <property type="nucleotide sequence ID" value="NZ_CP144375.1"/>
</dbReference>
<dbReference type="GO" id="GO:0055085">
    <property type="term" value="P:transmembrane transport"/>
    <property type="evidence" value="ECO:0007669"/>
    <property type="project" value="InterPro"/>
</dbReference>
<dbReference type="PANTHER" id="PTHR43357">
    <property type="entry name" value="INNER MEMBRANE ABC TRANSPORTER PERMEASE PROTEIN YDCV"/>
    <property type="match status" value="1"/>
</dbReference>
<organism evidence="10 11">
    <name type="scientific">Kutzneria buriramensis</name>
    <dbReference type="NCBI Taxonomy" id="1045776"/>
    <lineage>
        <taxon>Bacteria</taxon>
        <taxon>Bacillati</taxon>
        <taxon>Actinomycetota</taxon>
        <taxon>Actinomycetes</taxon>
        <taxon>Pseudonocardiales</taxon>
        <taxon>Pseudonocardiaceae</taxon>
        <taxon>Kutzneria</taxon>
    </lineage>
</organism>
<evidence type="ECO:0000256" key="2">
    <source>
        <dbReference type="ARBA" id="ARBA00022448"/>
    </source>
</evidence>
<keyword evidence="7 8" id="KW-0472">Membrane</keyword>
<dbReference type="AlphaFoldDB" id="A0A3E0GWQ6"/>
<dbReference type="Pfam" id="PF00528">
    <property type="entry name" value="BPD_transp_1"/>
    <property type="match status" value="1"/>
</dbReference>
<keyword evidence="11" id="KW-1185">Reference proteome</keyword>
<keyword evidence="5 8" id="KW-0812">Transmembrane</keyword>
<keyword evidence="4" id="KW-0997">Cell inner membrane</keyword>
<evidence type="ECO:0000256" key="4">
    <source>
        <dbReference type="ARBA" id="ARBA00022519"/>
    </source>
</evidence>